<keyword evidence="3" id="KW-1185">Reference proteome</keyword>
<evidence type="ECO:0000313" key="2">
    <source>
        <dbReference type="EMBL" id="KAK7896443.1"/>
    </source>
</evidence>
<protein>
    <submittedName>
        <fullName evidence="2">Uncharacterized protein</fullName>
    </submittedName>
</protein>
<feature type="compositionally biased region" description="Low complexity" evidence="1">
    <location>
        <begin position="103"/>
        <end position="114"/>
    </location>
</feature>
<name>A0AAW0NIR7_9GOBI</name>
<reference evidence="3" key="1">
    <citation type="submission" date="2024-04" db="EMBL/GenBank/DDBJ databases">
        <title>Salinicola lusitanus LLJ914,a marine bacterium isolated from the Okinawa Trough.</title>
        <authorList>
            <person name="Li J."/>
        </authorList>
    </citation>
    <scope>NUCLEOTIDE SEQUENCE [LARGE SCALE GENOMIC DNA]</scope>
</reference>
<dbReference type="AlphaFoldDB" id="A0AAW0NIR7"/>
<feature type="region of interest" description="Disordered" evidence="1">
    <location>
        <begin position="95"/>
        <end position="114"/>
    </location>
</feature>
<sequence length="114" mass="12134">MDVQPQTEADRGGSFNTAEEHTGCIRPSADHKSLCAAGKPSAGVMGCALCCQLVDTWTFRRARTGSRGLELDAYPQVVRGGYHKVTSLHYTSSFSDAEDCCSDDSSSGSSPTRP</sequence>
<dbReference type="EMBL" id="JBBPFD010000015">
    <property type="protein sequence ID" value="KAK7896443.1"/>
    <property type="molecule type" value="Genomic_DNA"/>
</dbReference>
<gene>
    <name evidence="2" type="ORF">WMY93_021768</name>
</gene>
<comment type="caution">
    <text evidence="2">The sequence shown here is derived from an EMBL/GenBank/DDBJ whole genome shotgun (WGS) entry which is preliminary data.</text>
</comment>
<proteinExistence type="predicted"/>
<feature type="region of interest" description="Disordered" evidence="1">
    <location>
        <begin position="1"/>
        <end position="22"/>
    </location>
</feature>
<accession>A0AAW0NIR7</accession>
<organism evidence="2 3">
    <name type="scientific">Mugilogobius chulae</name>
    <name type="common">yellowstripe goby</name>
    <dbReference type="NCBI Taxonomy" id="88201"/>
    <lineage>
        <taxon>Eukaryota</taxon>
        <taxon>Metazoa</taxon>
        <taxon>Chordata</taxon>
        <taxon>Craniata</taxon>
        <taxon>Vertebrata</taxon>
        <taxon>Euteleostomi</taxon>
        <taxon>Actinopterygii</taxon>
        <taxon>Neopterygii</taxon>
        <taxon>Teleostei</taxon>
        <taxon>Neoteleostei</taxon>
        <taxon>Acanthomorphata</taxon>
        <taxon>Gobiaria</taxon>
        <taxon>Gobiiformes</taxon>
        <taxon>Gobioidei</taxon>
        <taxon>Gobiidae</taxon>
        <taxon>Gobionellinae</taxon>
        <taxon>Mugilogobius</taxon>
    </lineage>
</organism>
<evidence type="ECO:0000313" key="3">
    <source>
        <dbReference type="Proteomes" id="UP001460270"/>
    </source>
</evidence>
<evidence type="ECO:0000256" key="1">
    <source>
        <dbReference type="SAM" id="MobiDB-lite"/>
    </source>
</evidence>
<dbReference type="Proteomes" id="UP001460270">
    <property type="component" value="Unassembled WGS sequence"/>
</dbReference>